<reference evidence="1 2" key="1">
    <citation type="submission" date="2019-02" db="EMBL/GenBank/DDBJ databases">
        <title>The draft genome of Enterobacter spp. strains.</title>
        <authorList>
            <person name="Wang C."/>
            <person name="Feng Y."/>
            <person name="Zong Z."/>
        </authorList>
    </citation>
    <scope>NUCLEOTIDE SEQUENCE [LARGE SCALE GENOMIC DNA]</scope>
    <source>
        <strain evidence="1 2">WCHEQ120003</strain>
    </source>
</reference>
<evidence type="ECO:0008006" key="3">
    <source>
        <dbReference type="Google" id="ProtNLM"/>
    </source>
</evidence>
<dbReference type="Proteomes" id="UP000291623">
    <property type="component" value="Unassembled WGS sequence"/>
</dbReference>
<comment type="caution">
    <text evidence="1">The sequence shown here is derived from an EMBL/GenBank/DDBJ whole genome shotgun (WGS) entry which is preliminary data.</text>
</comment>
<name>A0AAE8QXT8_9ENTR</name>
<sequence>MVETQVKFVVVGHHTRTGQAQRLAALLDAHLLIDDGNHGANWNHRRALEWAAEQTCRVVVLEDDAIPVHGFINKISHWLARCPDSLISFYLGTSRPPQWQPTIAAKLSSCRETLTLPTLIHGVCYSIPQNELADILARWPHHLAADFAIGRAWGREVVYLSESLVEHADGPSVERHPDGKPRTEARRAWSLAGTLEEL</sequence>
<dbReference type="EMBL" id="SJON01000005">
    <property type="protein sequence ID" value="TCB87514.1"/>
    <property type="molecule type" value="Genomic_DNA"/>
</dbReference>
<dbReference type="GeneID" id="92384908"/>
<dbReference type="RefSeq" id="WP_131636758.1">
    <property type="nucleotide sequence ID" value="NZ_JAXROK010000008.1"/>
</dbReference>
<accession>A0AAE8QXT8</accession>
<dbReference type="InterPro" id="IPR029044">
    <property type="entry name" value="Nucleotide-diphossugar_trans"/>
</dbReference>
<evidence type="ECO:0000313" key="1">
    <source>
        <dbReference type="EMBL" id="TCB87514.1"/>
    </source>
</evidence>
<dbReference type="SUPFAM" id="SSF53448">
    <property type="entry name" value="Nucleotide-diphospho-sugar transferases"/>
    <property type="match status" value="1"/>
</dbReference>
<evidence type="ECO:0000313" key="2">
    <source>
        <dbReference type="Proteomes" id="UP000291623"/>
    </source>
</evidence>
<protein>
    <recommendedName>
        <fullName evidence="3">Glycosyltransferase</fullName>
    </recommendedName>
</protein>
<gene>
    <name evidence="1" type="ORF">E0L16_08940</name>
</gene>
<proteinExistence type="predicted"/>
<dbReference type="AlphaFoldDB" id="A0AAE8QXT8"/>
<organism evidence="1 2">
    <name type="scientific">Enterobacter quasihormaechei</name>
    <dbReference type="NCBI Taxonomy" id="2529382"/>
    <lineage>
        <taxon>Bacteria</taxon>
        <taxon>Pseudomonadati</taxon>
        <taxon>Pseudomonadota</taxon>
        <taxon>Gammaproteobacteria</taxon>
        <taxon>Enterobacterales</taxon>
        <taxon>Enterobacteriaceae</taxon>
        <taxon>Enterobacter</taxon>
    </lineage>
</organism>